<keyword evidence="2" id="KW-0418">Kinase</keyword>
<dbReference type="InterPro" id="IPR036457">
    <property type="entry name" value="PPM-type-like_dom_sf"/>
</dbReference>
<dbReference type="OrthoDB" id="479131at2"/>
<dbReference type="AlphaFoldDB" id="A0A1I1X4Z0"/>
<dbReference type="GO" id="GO:0016301">
    <property type="term" value="F:kinase activity"/>
    <property type="evidence" value="ECO:0007669"/>
    <property type="project" value="UniProtKB-KW"/>
</dbReference>
<organism evidence="2 3">
    <name type="scientific">Flavobacterium phragmitis</name>
    <dbReference type="NCBI Taxonomy" id="739143"/>
    <lineage>
        <taxon>Bacteria</taxon>
        <taxon>Pseudomonadati</taxon>
        <taxon>Bacteroidota</taxon>
        <taxon>Flavobacteriia</taxon>
        <taxon>Flavobacteriales</taxon>
        <taxon>Flavobacteriaceae</taxon>
        <taxon>Flavobacterium</taxon>
    </lineage>
</organism>
<evidence type="ECO:0000313" key="3">
    <source>
        <dbReference type="Proteomes" id="UP000199672"/>
    </source>
</evidence>
<dbReference type="PANTHER" id="PTHR35801">
    <property type="entry name" value="PHOSPHOSERINE PHOSPHATASE RSBX"/>
    <property type="match status" value="1"/>
</dbReference>
<dbReference type="InterPro" id="IPR036890">
    <property type="entry name" value="HATPase_C_sf"/>
</dbReference>
<protein>
    <submittedName>
        <fullName evidence="2">Anti-sigma regulatory factor (Ser/Thr protein kinase)</fullName>
    </submittedName>
</protein>
<dbReference type="RefSeq" id="WP_091498688.1">
    <property type="nucleotide sequence ID" value="NZ_FOMH01000018.1"/>
</dbReference>
<reference evidence="3" key="1">
    <citation type="submission" date="2016-10" db="EMBL/GenBank/DDBJ databases">
        <authorList>
            <person name="Varghese N."/>
            <person name="Submissions S."/>
        </authorList>
    </citation>
    <scope>NUCLEOTIDE SEQUENCE [LARGE SCALE GENOMIC DNA]</scope>
    <source>
        <strain evidence="3">CGMCC 1.10370</strain>
    </source>
</reference>
<dbReference type="InterPro" id="IPR001932">
    <property type="entry name" value="PPM-type_phosphatase-like_dom"/>
</dbReference>
<dbReference type="Gene3D" id="3.60.40.10">
    <property type="entry name" value="PPM-type phosphatase domain"/>
    <property type="match status" value="1"/>
</dbReference>
<dbReference type="InterPro" id="IPR039248">
    <property type="entry name" value="Ptase_RsbX"/>
</dbReference>
<keyword evidence="2" id="KW-0808">Transferase</keyword>
<dbReference type="PANTHER" id="PTHR35801:SF1">
    <property type="entry name" value="PHOSPHOSERINE PHOSPHATASE RSBX"/>
    <property type="match status" value="1"/>
</dbReference>
<dbReference type="Pfam" id="PF07228">
    <property type="entry name" value="SpoIIE"/>
    <property type="match status" value="1"/>
</dbReference>
<dbReference type="SUPFAM" id="SSF55874">
    <property type="entry name" value="ATPase domain of HSP90 chaperone/DNA topoisomerase II/histidine kinase"/>
    <property type="match status" value="1"/>
</dbReference>
<proteinExistence type="predicted"/>
<name>A0A1I1X4Z0_9FLAO</name>
<accession>A0A1I1X4Z0</accession>
<feature type="domain" description="PPM-type phosphatase" evidence="1">
    <location>
        <begin position="146"/>
        <end position="336"/>
    </location>
</feature>
<evidence type="ECO:0000313" key="2">
    <source>
        <dbReference type="EMBL" id="SFE02476.1"/>
    </source>
</evidence>
<sequence length="337" mass="37668">MDNTFSTYKIDDRSLIAFIKREIHNLALQLGFTPHRAAETDIIVAELTSNLIKYANGGELLYRASFTGEYNEIEIYCLDKGIGFENVAKIMNDGYSSSNTLGHGLGSIKRLSNDFQIYSMKNWGCVQYVRICEKPELQLPPLKNGLNYTTIAVNYPGEKLCGDGYYIKQTTKGFQIFVGDGLGHGESANEAVEAAIKAFRQTIETQPSEILRDIHSKVKKTRGLVATIASVDYKSETWSICGIGNINTRIYNGLENKTYTPYNGIIGHNIPRTLNNTVVPYKRHQIIIMHSDGLRTKWSLNDLTSIFKQSPAIIASALYKENIRGTDDATILVGKIY</sequence>
<keyword evidence="3" id="KW-1185">Reference proteome</keyword>
<dbReference type="EMBL" id="FOMH01000018">
    <property type="protein sequence ID" value="SFE02476.1"/>
    <property type="molecule type" value="Genomic_DNA"/>
</dbReference>
<gene>
    <name evidence="2" type="ORF">SAMN05216297_11857</name>
</gene>
<dbReference type="InterPro" id="IPR003594">
    <property type="entry name" value="HATPase_dom"/>
</dbReference>
<dbReference type="STRING" id="739143.SAMN05216297_11857"/>
<evidence type="ECO:0000259" key="1">
    <source>
        <dbReference type="SMART" id="SM00331"/>
    </source>
</evidence>
<dbReference type="Pfam" id="PF13581">
    <property type="entry name" value="HATPase_c_2"/>
    <property type="match status" value="1"/>
</dbReference>
<dbReference type="SMART" id="SM00331">
    <property type="entry name" value="PP2C_SIG"/>
    <property type="match status" value="1"/>
</dbReference>
<dbReference type="SUPFAM" id="SSF81606">
    <property type="entry name" value="PP2C-like"/>
    <property type="match status" value="1"/>
</dbReference>
<dbReference type="Proteomes" id="UP000199672">
    <property type="component" value="Unassembled WGS sequence"/>
</dbReference>
<dbReference type="Gene3D" id="3.30.565.10">
    <property type="entry name" value="Histidine kinase-like ATPase, C-terminal domain"/>
    <property type="match status" value="1"/>
</dbReference>